<dbReference type="AlphaFoldDB" id="A0AA39G8U9"/>
<evidence type="ECO:0000256" key="1">
    <source>
        <dbReference type="SAM" id="MobiDB-lite"/>
    </source>
</evidence>
<dbReference type="EMBL" id="JAPDFR010000011">
    <property type="protein sequence ID" value="KAK0382641.1"/>
    <property type="molecule type" value="Genomic_DNA"/>
</dbReference>
<protein>
    <submittedName>
        <fullName evidence="2">Uncharacterized protein</fullName>
    </submittedName>
</protein>
<name>A0AA39G8U9_SARSR</name>
<feature type="compositionally biased region" description="Basic and acidic residues" evidence="1">
    <location>
        <begin position="180"/>
        <end position="194"/>
    </location>
</feature>
<proteinExistence type="predicted"/>
<comment type="caution">
    <text evidence="2">The sequence shown here is derived from an EMBL/GenBank/DDBJ whole genome shotgun (WGS) entry which is preliminary data.</text>
</comment>
<feature type="region of interest" description="Disordered" evidence="1">
    <location>
        <begin position="88"/>
        <end position="194"/>
    </location>
</feature>
<evidence type="ECO:0000313" key="3">
    <source>
        <dbReference type="Proteomes" id="UP001175261"/>
    </source>
</evidence>
<gene>
    <name evidence="2" type="ORF">NLU13_9947</name>
</gene>
<keyword evidence="3" id="KW-1185">Reference proteome</keyword>
<sequence length="194" mass="21101">MPVPASPWKPFEADNPSEHAFGATWMYADDDNWANNDALVAARHSILSEPITPPHPARNQKRTAHVVDLQDFLDNMPTPPPTMDLPTVPKPSKQAISRAADGRPPVAPSATYKNKKPEGLCVTTMPVTPSRDPRKRLHKASKDSLRVASASSAGGSSRLMSALRIGDRSFSLGKGKGLRSKVDDGEPRSVFEDW</sequence>
<evidence type="ECO:0000313" key="2">
    <source>
        <dbReference type="EMBL" id="KAK0382641.1"/>
    </source>
</evidence>
<reference evidence="2" key="1">
    <citation type="submission" date="2022-10" db="EMBL/GenBank/DDBJ databases">
        <title>Determination and structural analysis of whole genome sequence of Sarocladium strictum F4-1.</title>
        <authorList>
            <person name="Hu L."/>
            <person name="Jiang Y."/>
        </authorList>
    </citation>
    <scope>NUCLEOTIDE SEQUENCE</scope>
    <source>
        <strain evidence="2">F4-1</strain>
    </source>
</reference>
<dbReference type="Proteomes" id="UP001175261">
    <property type="component" value="Unassembled WGS sequence"/>
</dbReference>
<accession>A0AA39G8U9</accession>
<feature type="compositionally biased region" description="Low complexity" evidence="1">
    <location>
        <begin position="146"/>
        <end position="163"/>
    </location>
</feature>
<organism evidence="2 3">
    <name type="scientific">Sarocladium strictum</name>
    <name type="common">Black bundle disease fungus</name>
    <name type="synonym">Acremonium strictum</name>
    <dbReference type="NCBI Taxonomy" id="5046"/>
    <lineage>
        <taxon>Eukaryota</taxon>
        <taxon>Fungi</taxon>
        <taxon>Dikarya</taxon>
        <taxon>Ascomycota</taxon>
        <taxon>Pezizomycotina</taxon>
        <taxon>Sordariomycetes</taxon>
        <taxon>Hypocreomycetidae</taxon>
        <taxon>Hypocreales</taxon>
        <taxon>Sarocladiaceae</taxon>
        <taxon>Sarocladium</taxon>
    </lineage>
</organism>